<reference evidence="2" key="1">
    <citation type="submission" date="2017-04" db="EMBL/GenBank/DDBJ databases">
        <authorList>
            <person name="Varghese N."/>
            <person name="Submissions S."/>
        </authorList>
    </citation>
    <scope>NUCLEOTIDE SEQUENCE [LARGE SCALE GENOMIC DNA]</scope>
    <source>
        <strain evidence="2">DSM 19835</strain>
    </source>
</reference>
<evidence type="ECO:0000313" key="2">
    <source>
        <dbReference type="Proteomes" id="UP000193420"/>
    </source>
</evidence>
<dbReference type="Proteomes" id="UP000193420">
    <property type="component" value="Unassembled WGS sequence"/>
</dbReference>
<accession>A0A1X7JR24</accession>
<dbReference type="EMBL" id="FXAO01000004">
    <property type="protein sequence ID" value="SMG29959.1"/>
    <property type="molecule type" value="Genomic_DNA"/>
</dbReference>
<organism evidence="1 2">
    <name type="scientific">Arenibacter troitsensis</name>
    <dbReference type="NCBI Taxonomy" id="188872"/>
    <lineage>
        <taxon>Bacteria</taxon>
        <taxon>Pseudomonadati</taxon>
        <taxon>Bacteroidota</taxon>
        <taxon>Flavobacteriia</taxon>
        <taxon>Flavobacteriales</taxon>
        <taxon>Flavobacteriaceae</taxon>
        <taxon>Arenibacter</taxon>
    </lineage>
</organism>
<evidence type="ECO:0000313" key="1">
    <source>
        <dbReference type="EMBL" id="SMG29959.1"/>
    </source>
</evidence>
<name>A0A1X7JR24_9FLAO</name>
<sequence>MNWIKTPLKIGVFFYGDTNENPLNKNFDILLCHQKLVNGKEFSNRRVPG</sequence>
<gene>
    <name evidence="1" type="ORF">SAMN03080602_01991</name>
</gene>
<keyword evidence="2" id="KW-1185">Reference proteome</keyword>
<dbReference type="AlphaFoldDB" id="A0A1X7JR24"/>
<proteinExistence type="predicted"/>
<protein>
    <submittedName>
        <fullName evidence="1">Uncharacterized protein</fullName>
    </submittedName>
</protein>